<evidence type="ECO:0000313" key="5">
    <source>
        <dbReference type="Proteomes" id="UP001302602"/>
    </source>
</evidence>
<keyword evidence="5" id="KW-1185">Reference proteome</keyword>
<gene>
    <name evidence="4" type="ORF">N657DRAFT_584570</name>
</gene>
<dbReference type="GeneID" id="87826535"/>
<reference evidence="4" key="2">
    <citation type="submission" date="2023-05" db="EMBL/GenBank/DDBJ databases">
        <authorList>
            <consortium name="Lawrence Berkeley National Laboratory"/>
            <person name="Steindorff A."/>
            <person name="Hensen N."/>
            <person name="Bonometti L."/>
            <person name="Westerberg I."/>
            <person name="Brannstrom I.O."/>
            <person name="Guillou S."/>
            <person name="Cros-Aarteil S."/>
            <person name="Calhoun S."/>
            <person name="Haridas S."/>
            <person name="Kuo A."/>
            <person name="Mondo S."/>
            <person name="Pangilinan J."/>
            <person name="Riley R."/>
            <person name="Labutti K."/>
            <person name="Andreopoulos B."/>
            <person name="Lipzen A."/>
            <person name="Chen C."/>
            <person name="Yanf M."/>
            <person name="Daum C."/>
            <person name="Ng V."/>
            <person name="Clum A."/>
            <person name="Ohm R."/>
            <person name="Martin F."/>
            <person name="Silar P."/>
            <person name="Natvig D."/>
            <person name="Lalanne C."/>
            <person name="Gautier V."/>
            <person name="Ament-Velasquez S.L."/>
            <person name="Kruys A."/>
            <person name="Hutchinson M.I."/>
            <person name="Powell A.J."/>
            <person name="Barry K."/>
            <person name="Miller A.N."/>
            <person name="Grigoriev I.V."/>
            <person name="Debuchy R."/>
            <person name="Gladieux P."/>
            <person name="Thoren M.H."/>
            <person name="Johannesson H."/>
        </authorList>
    </citation>
    <scope>NUCLEOTIDE SEQUENCE</scope>
    <source>
        <strain evidence="4">CBS 731.68</strain>
    </source>
</reference>
<feature type="non-terminal residue" evidence="4">
    <location>
        <position position="1"/>
    </location>
</feature>
<keyword evidence="1" id="KW-0677">Repeat</keyword>
<dbReference type="PROSITE" id="PS50088">
    <property type="entry name" value="ANK_REPEAT"/>
    <property type="match status" value="1"/>
</dbReference>
<dbReference type="Pfam" id="PF12796">
    <property type="entry name" value="Ank_2"/>
    <property type="match status" value="1"/>
</dbReference>
<dbReference type="SUPFAM" id="SSF48403">
    <property type="entry name" value="Ankyrin repeat"/>
    <property type="match status" value="1"/>
</dbReference>
<reference evidence="4" key="1">
    <citation type="journal article" date="2023" name="Mol. Phylogenet. Evol.">
        <title>Genome-scale phylogeny and comparative genomics of the fungal order Sordariales.</title>
        <authorList>
            <person name="Hensen N."/>
            <person name="Bonometti L."/>
            <person name="Westerberg I."/>
            <person name="Brannstrom I.O."/>
            <person name="Guillou S."/>
            <person name="Cros-Aarteil S."/>
            <person name="Calhoun S."/>
            <person name="Haridas S."/>
            <person name="Kuo A."/>
            <person name="Mondo S."/>
            <person name="Pangilinan J."/>
            <person name="Riley R."/>
            <person name="LaButti K."/>
            <person name="Andreopoulos B."/>
            <person name="Lipzen A."/>
            <person name="Chen C."/>
            <person name="Yan M."/>
            <person name="Daum C."/>
            <person name="Ng V."/>
            <person name="Clum A."/>
            <person name="Steindorff A."/>
            <person name="Ohm R.A."/>
            <person name="Martin F."/>
            <person name="Silar P."/>
            <person name="Natvig D.O."/>
            <person name="Lalanne C."/>
            <person name="Gautier V."/>
            <person name="Ament-Velasquez S.L."/>
            <person name="Kruys A."/>
            <person name="Hutchinson M.I."/>
            <person name="Powell A.J."/>
            <person name="Barry K."/>
            <person name="Miller A.N."/>
            <person name="Grigoriev I.V."/>
            <person name="Debuchy R."/>
            <person name="Gladieux P."/>
            <person name="Hiltunen Thoren M."/>
            <person name="Johannesson H."/>
        </authorList>
    </citation>
    <scope>NUCLEOTIDE SEQUENCE</scope>
    <source>
        <strain evidence="4">CBS 731.68</strain>
    </source>
</reference>
<dbReference type="RefSeq" id="XP_062641700.1">
    <property type="nucleotide sequence ID" value="XM_062789765.1"/>
</dbReference>
<dbReference type="Gene3D" id="1.25.40.20">
    <property type="entry name" value="Ankyrin repeat-containing domain"/>
    <property type="match status" value="1"/>
</dbReference>
<evidence type="ECO:0000313" key="4">
    <source>
        <dbReference type="EMBL" id="KAK4117923.1"/>
    </source>
</evidence>
<dbReference type="InterPro" id="IPR036770">
    <property type="entry name" value="Ankyrin_rpt-contain_sf"/>
</dbReference>
<evidence type="ECO:0000256" key="2">
    <source>
        <dbReference type="ARBA" id="ARBA00023043"/>
    </source>
</evidence>
<dbReference type="AlphaFoldDB" id="A0AAN6YY64"/>
<proteinExistence type="predicted"/>
<dbReference type="SMART" id="SM00248">
    <property type="entry name" value="ANK"/>
    <property type="match status" value="1"/>
</dbReference>
<comment type="caution">
    <text evidence="4">The sequence shown here is derived from an EMBL/GenBank/DDBJ whole genome shotgun (WGS) entry which is preliminary data.</text>
</comment>
<evidence type="ECO:0000256" key="3">
    <source>
        <dbReference type="PROSITE-ProRule" id="PRU00023"/>
    </source>
</evidence>
<keyword evidence="2 3" id="KW-0040">ANK repeat</keyword>
<dbReference type="Proteomes" id="UP001302602">
    <property type="component" value="Unassembled WGS sequence"/>
</dbReference>
<dbReference type="PANTHER" id="PTHR24171:SF9">
    <property type="entry name" value="ANKYRIN REPEAT DOMAIN-CONTAINING PROTEIN 39"/>
    <property type="match status" value="1"/>
</dbReference>
<evidence type="ECO:0000256" key="1">
    <source>
        <dbReference type="ARBA" id="ARBA00022737"/>
    </source>
</evidence>
<organism evidence="4 5">
    <name type="scientific">Parathielavia appendiculata</name>
    <dbReference type="NCBI Taxonomy" id="2587402"/>
    <lineage>
        <taxon>Eukaryota</taxon>
        <taxon>Fungi</taxon>
        <taxon>Dikarya</taxon>
        <taxon>Ascomycota</taxon>
        <taxon>Pezizomycotina</taxon>
        <taxon>Sordariomycetes</taxon>
        <taxon>Sordariomycetidae</taxon>
        <taxon>Sordariales</taxon>
        <taxon>Chaetomiaceae</taxon>
        <taxon>Parathielavia</taxon>
    </lineage>
</organism>
<sequence>RLLLDNGADVNAQGGQYGTALQAAASKGEMEIVRLLLDNGADVNAQGGEYGTALQAAASKERRILCDCFLTLARMSTLKEAKEAGMALLSRPPHREGRWRSCDCFLTMVWISTLKEVNMGLLSRPPH</sequence>
<name>A0AAN6YY64_9PEZI</name>
<evidence type="ECO:0008006" key="6">
    <source>
        <dbReference type="Google" id="ProtNLM"/>
    </source>
</evidence>
<accession>A0AAN6YY64</accession>
<dbReference type="EMBL" id="MU853325">
    <property type="protein sequence ID" value="KAK4117923.1"/>
    <property type="molecule type" value="Genomic_DNA"/>
</dbReference>
<dbReference type="InterPro" id="IPR002110">
    <property type="entry name" value="Ankyrin_rpt"/>
</dbReference>
<dbReference type="PANTHER" id="PTHR24171">
    <property type="entry name" value="ANKYRIN REPEAT DOMAIN-CONTAINING PROTEIN 39-RELATED"/>
    <property type="match status" value="1"/>
</dbReference>
<feature type="repeat" description="ANK" evidence="3">
    <location>
        <begin position="16"/>
        <end position="48"/>
    </location>
</feature>
<protein>
    <recommendedName>
        <fullName evidence="6">Ankyrin</fullName>
    </recommendedName>
</protein>
<dbReference type="PROSITE" id="PS50297">
    <property type="entry name" value="ANK_REP_REGION"/>
    <property type="match status" value="1"/>
</dbReference>